<dbReference type="InterPro" id="IPR002937">
    <property type="entry name" value="Amino_oxidase"/>
</dbReference>
<protein>
    <submittedName>
        <fullName evidence="7">4,4'-diapolycopene oxygenase</fullName>
    </submittedName>
</protein>
<evidence type="ECO:0000256" key="4">
    <source>
        <dbReference type="ARBA" id="ARBA00023002"/>
    </source>
</evidence>
<evidence type="ECO:0000256" key="2">
    <source>
        <dbReference type="ARBA" id="ARBA00006046"/>
    </source>
</evidence>
<evidence type="ECO:0000256" key="1">
    <source>
        <dbReference type="ARBA" id="ARBA00004829"/>
    </source>
</evidence>
<sequence>MPDPAPHIAVIGAGLGGLAAAISLRARGASVEVFEKNDHLGGKLNVREIDGFTFDLGPSIFTLPQIFRELFERAGRDMDDYLTLQRVTPQWRNFFENHLVLDLHEDPDRMRAELAKLPGDPAVHATELEAFLDYARGQYEAVEEGYFAAGLDTTWEMIRHYGLLGLHRGMDWTRRMDTAIAAHFHDESLRRVFEYFIKYVGSSAKDAPAFMNLMPIIQFDYGLWYVKGGMFELSNALGRLARELGVRIHTGTGVREICREGKKVTGVVLDDGSRVAADQVVSNMEVIPAHRELLGSSESQMKRLRRYQPACSGLVLHLGTDRVYPQLAHHNFFYSKDQSKHFDTVFRKGKLPDDPTIYLVAPTRTDPSKAPDGCDNIKILPHIPPVDPDQPLTPDDYLAFRDRVLDKLERMGLEGLRRHTIVEDMLTPPDLETMYRSNRGSIYGVVSDWRLNRGFKAPKKAKGYDNLWFVGGSANPGGGMPMVVLGGMKACDRLCAQLRMGS</sequence>
<organism evidence="7 8">
    <name type="scientific">Haloferula sargassicola</name>
    <dbReference type="NCBI Taxonomy" id="490096"/>
    <lineage>
        <taxon>Bacteria</taxon>
        <taxon>Pseudomonadati</taxon>
        <taxon>Verrucomicrobiota</taxon>
        <taxon>Verrucomicrobiia</taxon>
        <taxon>Verrucomicrobiales</taxon>
        <taxon>Verrucomicrobiaceae</taxon>
        <taxon>Haloferula</taxon>
    </lineage>
</organism>
<comment type="similarity">
    <text evidence="2 5">Belongs to the carotenoid/retinoid oxidoreductase family.</text>
</comment>
<dbReference type="RefSeq" id="WP_353568926.1">
    <property type="nucleotide sequence ID" value="NZ_BAABRI010000037.1"/>
</dbReference>
<dbReference type="SUPFAM" id="SSF51905">
    <property type="entry name" value="FAD/NAD(P)-binding domain"/>
    <property type="match status" value="1"/>
</dbReference>
<evidence type="ECO:0000256" key="3">
    <source>
        <dbReference type="ARBA" id="ARBA00022746"/>
    </source>
</evidence>
<dbReference type="PANTHER" id="PTHR43734:SF7">
    <property type="entry name" value="4,4'-DIAPONEUROSPORENE OXYGENASE"/>
    <property type="match status" value="1"/>
</dbReference>
<dbReference type="NCBIfam" id="TIGR02734">
    <property type="entry name" value="crtI_fam"/>
    <property type="match status" value="1"/>
</dbReference>
<evidence type="ECO:0000256" key="5">
    <source>
        <dbReference type="RuleBase" id="RU362075"/>
    </source>
</evidence>
<dbReference type="InterPro" id="IPR036188">
    <property type="entry name" value="FAD/NAD-bd_sf"/>
</dbReference>
<dbReference type="EMBL" id="BAABRI010000037">
    <property type="protein sequence ID" value="GAA5484814.1"/>
    <property type="molecule type" value="Genomic_DNA"/>
</dbReference>
<feature type="domain" description="Amine oxidase" evidence="6">
    <location>
        <begin position="15"/>
        <end position="494"/>
    </location>
</feature>
<dbReference type="InterPro" id="IPR014105">
    <property type="entry name" value="Carotenoid/retinoid_OxRdtase"/>
</dbReference>
<evidence type="ECO:0000259" key="6">
    <source>
        <dbReference type="Pfam" id="PF01593"/>
    </source>
</evidence>
<keyword evidence="8" id="KW-1185">Reference proteome</keyword>
<dbReference type="PANTHER" id="PTHR43734">
    <property type="entry name" value="PHYTOENE DESATURASE"/>
    <property type="match status" value="1"/>
</dbReference>
<dbReference type="PRINTS" id="PR00419">
    <property type="entry name" value="ADXRDTASE"/>
</dbReference>
<dbReference type="Proteomes" id="UP001476282">
    <property type="component" value="Unassembled WGS sequence"/>
</dbReference>
<dbReference type="Pfam" id="PF01593">
    <property type="entry name" value="Amino_oxidase"/>
    <property type="match status" value="1"/>
</dbReference>
<name>A0ABP9UXM9_9BACT</name>
<reference evidence="7 8" key="1">
    <citation type="submission" date="2024-02" db="EMBL/GenBank/DDBJ databases">
        <title>Haloferula sargassicola NBRC 104335.</title>
        <authorList>
            <person name="Ichikawa N."/>
            <person name="Katano-Makiyama Y."/>
            <person name="Hidaka K."/>
        </authorList>
    </citation>
    <scope>NUCLEOTIDE SEQUENCE [LARGE SCALE GENOMIC DNA]</scope>
    <source>
        <strain evidence="7 8">NBRC 104335</strain>
    </source>
</reference>
<comment type="pathway">
    <text evidence="1 5">Carotenoid biosynthesis.</text>
</comment>
<keyword evidence="4 5" id="KW-0560">Oxidoreductase</keyword>
<comment type="caution">
    <text evidence="7">The sequence shown here is derived from an EMBL/GenBank/DDBJ whole genome shotgun (WGS) entry which is preliminary data.</text>
</comment>
<dbReference type="Gene3D" id="3.50.50.60">
    <property type="entry name" value="FAD/NAD(P)-binding domain"/>
    <property type="match status" value="2"/>
</dbReference>
<evidence type="ECO:0000313" key="8">
    <source>
        <dbReference type="Proteomes" id="UP001476282"/>
    </source>
</evidence>
<keyword evidence="3 5" id="KW-0125">Carotenoid biosynthesis</keyword>
<gene>
    <name evidence="7" type="primary">crtNb</name>
    <name evidence="7" type="ORF">Hsar01_04064</name>
</gene>
<evidence type="ECO:0000313" key="7">
    <source>
        <dbReference type="EMBL" id="GAA5484814.1"/>
    </source>
</evidence>
<proteinExistence type="inferred from homology"/>
<accession>A0ABP9UXM9</accession>